<dbReference type="AlphaFoldDB" id="A0A9D2J6Y1"/>
<dbReference type="Proteomes" id="UP000824037">
    <property type="component" value="Unassembled WGS sequence"/>
</dbReference>
<proteinExistence type="predicted"/>
<evidence type="ECO:0000313" key="3">
    <source>
        <dbReference type="Proteomes" id="UP000824037"/>
    </source>
</evidence>
<reference evidence="2" key="2">
    <citation type="submission" date="2021-04" db="EMBL/GenBank/DDBJ databases">
        <authorList>
            <person name="Gilroy R."/>
        </authorList>
    </citation>
    <scope>NUCLEOTIDE SEQUENCE</scope>
    <source>
        <strain evidence="2">ChiGjej4B4-7305</strain>
    </source>
</reference>
<feature type="compositionally biased region" description="Polar residues" evidence="1">
    <location>
        <begin position="133"/>
        <end position="149"/>
    </location>
</feature>
<evidence type="ECO:0000313" key="2">
    <source>
        <dbReference type="EMBL" id="HIZ37884.1"/>
    </source>
</evidence>
<dbReference type="EMBL" id="DXBY01000326">
    <property type="protein sequence ID" value="HIZ37884.1"/>
    <property type="molecule type" value="Genomic_DNA"/>
</dbReference>
<gene>
    <name evidence="2" type="ORF">H9815_19070</name>
</gene>
<sequence length="213" mass="22669">LSGRSGRPPSAPLTHLALTAEEVTPAAAVQEGLWGRSGRGERQAGRAALRIQGLLGADGVLAPVAEGGRSPRDRIRLVAWGDELSPVRDPDAPWPGQIPRPLPARVPTEPVPIHLLDADGEPVQVDERGQLNRPPSTVQDAPQPGTSPHQGAVPRSGAAQRQFAVTGWAGPWPVVERWWTGQADRHYLQVTGAGHALLLAGDADGWWIEGIYD</sequence>
<feature type="region of interest" description="Disordered" evidence="1">
    <location>
        <begin position="126"/>
        <end position="160"/>
    </location>
</feature>
<organism evidence="2 3">
    <name type="scientific">Candidatus Ruania gallistercoris</name>
    <dbReference type="NCBI Taxonomy" id="2838746"/>
    <lineage>
        <taxon>Bacteria</taxon>
        <taxon>Bacillati</taxon>
        <taxon>Actinomycetota</taxon>
        <taxon>Actinomycetes</taxon>
        <taxon>Micrococcales</taxon>
        <taxon>Ruaniaceae</taxon>
        <taxon>Ruania</taxon>
    </lineage>
</organism>
<evidence type="ECO:0000256" key="1">
    <source>
        <dbReference type="SAM" id="MobiDB-lite"/>
    </source>
</evidence>
<name>A0A9D2J6Y1_9MICO</name>
<reference evidence="2" key="1">
    <citation type="journal article" date="2021" name="PeerJ">
        <title>Extensive microbial diversity within the chicken gut microbiome revealed by metagenomics and culture.</title>
        <authorList>
            <person name="Gilroy R."/>
            <person name="Ravi A."/>
            <person name="Getino M."/>
            <person name="Pursley I."/>
            <person name="Horton D.L."/>
            <person name="Alikhan N.F."/>
            <person name="Baker D."/>
            <person name="Gharbi K."/>
            <person name="Hall N."/>
            <person name="Watson M."/>
            <person name="Adriaenssens E.M."/>
            <person name="Foster-Nyarko E."/>
            <person name="Jarju S."/>
            <person name="Secka A."/>
            <person name="Antonio M."/>
            <person name="Oren A."/>
            <person name="Chaudhuri R.R."/>
            <person name="La Ragione R."/>
            <person name="Hildebrand F."/>
            <person name="Pallen M.J."/>
        </authorList>
    </citation>
    <scope>NUCLEOTIDE SEQUENCE</scope>
    <source>
        <strain evidence="2">ChiGjej4B4-7305</strain>
    </source>
</reference>
<feature type="non-terminal residue" evidence="2">
    <location>
        <position position="1"/>
    </location>
</feature>
<protein>
    <submittedName>
        <fullName evidence="2">DNA polymerase Y family protein</fullName>
    </submittedName>
</protein>
<comment type="caution">
    <text evidence="2">The sequence shown here is derived from an EMBL/GenBank/DDBJ whole genome shotgun (WGS) entry which is preliminary data.</text>
</comment>
<accession>A0A9D2J6Y1</accession>